<evidence type="ECO:0000256" key="1">
    <source>
        <dbReference type="SAM" id="Phobius"/>
    </source>
</evidence>
<reference evidence="3" key="1">
    <citation type="submission" date="2019-11" db="EMBL/GenBank/DDBJ databases">
        <title>Isolation and characterization of two novel species in the genus Thiomicrorhabdus.</title>
        <authorList>
            <person name="Mochizuki J."/>
            <person name="Kojima H."/>
            <person name="Fukui M."/>
        </authorList>
    </citation>
    <scope>NUCLEOTIDE SEQUENCE [LARGE SCALE GENOMIC DNA]</scope>
    <source>
        <strain evidence="3">AkT22</strain>
    </source>
</reference>
<dbReference type="Proteomes" id="UP000501466">
    <property type="component" value="Chromosome"/>
</dbReference>
<evidence type="ECO:0000313" key="3">
    <source>
        <dbReference type="Proteomes" id="UP000501466"/>
    </source>
</evidence>
<dbReference type="AlphaFoldDB" id="A0A6F8PQC5"/>
<feature type="transmembrane region" description="Helical" evidence="1">
    <location>
        <begin position="7"/>
        <end position="27"/>
    </location>
</feature>
<evidence type="ECO:0000313" key="2">
    <source>
        <dbReference type="EMBL" id="BBP44332.1"/>
    </source>
</evidence>
<dbReference type="EMBL" id="AP021888">
    <property type="protein sequence ID" value="BBP44332.1"/>
    <property type="molecule type" value="Genomic_DNA"/>
</dbReference>
<keyword evidence="3" id="KW-1185">Reference proteome</keyword>
<keyword evidence="1" id="KW-0472">Membrane</keyword>
<sequence>MQSLKKMPPFLIVLLAGIVLFVLMLWMSPDRTPTPEEQLPWNAVALENGQVKVIGLTTLETTALQAQRFYKDDITVKIFSKKDESGKSAEVFFPSIHIGTIHASMVLKLKVDPDKLQAIYDRGVKTSINESGNREVTPSQEDDLFLKNQPFTLLTLIPRKSLSEEAIQKRFGAPQRIVKESDGLDHWFYPKKGLELIFDPKGPEALQYYAM</sequence>
<protein>
    <submittedName>
        <fullName evidence="2">Uncharacterized protein</fullName>
    </submittedName>
</protein>
<dbReference type="KEGG" id="tzo:THMIRHAT_20780"/>
<keyword evidence="1" id="KW-0812">Transmembrane</keyword>
<proteinExistence type="predicted"/>
<keyword evidence="1" id="KW-1133">Transmembrane helix</keyword>
<name>A0A6F8PQC5_9GAMM</name>
<gene>
    <name evidence="2" type="ORF">THMIRHAT_20780</name>
</gene>
<organism evidence="2 3">
    <name type="scientific">Thiosulfativibrio zosterae</name>
    <dbReference type="NCBI Taxonomy" id="2675053"/>
    <lineage>
        <taxon>Bacteria</taxon>
        <taxon>Pseudomonadati</taxon>
        <taxon>Pseudomonadota</taxon>
        <taxon>Gammaproteobacteria</taxon>
        <taxon>Thiotrichales</taxon>
        <taxon>Piscirickettsiaceae</taxon>
        <taxon>Thiosulfativibrio</taxon>
    </lineage>
</organism>
<accession>A0A6F8PQC5</accession>